<dbReference type="EMBL" id="KE747825">
    <property type="protein sequence ID" value="RMZ70971.1"/>
    <property type="molecule type" value="Genomic_DNA"/>
</dbReference>
<keyword evidence="1" id="KW-0175">Coiled coil</keyword>
<evidence type="ECO:0000256" key="1">
    <source>
        <dbReference type="SAM" id="Coils"/>
    </source>
</evidence>
<organism evidence="3 4">
    <name type="scientific">Pyrenophora seminiperda CCB06</name>
    <dbReference type="NCBI Taxonomy" id="1302712"/>
    <lineage>
        <taxon>Eukaryota</taxon>
        <taxon>Fungi</taxon>
        <taxon>Dikarya</taxon>
        <taxon>Ascomycota</taxon>
        <taxon>Pezizomycotina</taxon>
        <taxon>Dothideomycetes</taxon>
        <taxon>Pleosporomycetidae</taxon>
        <taxon>Pleosporales</taxon>
        <taxon>Pleosporineae</taxon>
        <taxon>Pleosporaceae</taxon>
        <taxon>Pyrenophora</taxon>
    </lineage>
</organism>
<accession>A0A3M7M8Y3</accession>
<dbReference type="PANTHER" id="PTHR14212">
    <property type="entry name" value="U4/U6-ASSOCIATED RNA SPLICING FACTOR-RELATED"/>
    <property type="match status" value="1"/>
</dbReference>
<dbReference type="Pfam" id="PF08572">
    <property type="entry name" value="PRP3"/>
    <property type="match status" value="1"/>
</dbReference>
<protein>
    <submittedName>
        <fullName evidence="3">U4 U6 small nuclear ribonucleo</fullName>
    </submittedName>
</protein>
<dbReference type="InterPro" id="IPR013881">
    <property type="entry name" value="Pre-mRNA_splic_Prp3_dom"/>
</dbReference>
<dbReference type="AlphaFoldDB" id="A0A3M7M8Y3"/>
<gene>
    <name evidence="3" type="ORF">GMOD_00008643</name>
</gene>
<dbReference type="PANTHER" id="PTHR14212:SF0">
    <property type="entry name" value="U4_U6 SMALL NUCLEAR RIBONUCLEOPROTEIN PRP3"/>
    <property type="match status" value="1"/>
</dbReference>
<dbReference type="GO" id="GO:0046540">
    <property type="term" value="C:U4/U6 x U5 tri-snRNP complex"/>
    <property type="evidence" value="ECO:0007669"/>
    <property type="project" value="InterPro"/>
</dbReference>
<feature type="domain" description="Pre-mRNA-splicing factor 3" evidence="2">
    <location>
        <begin position="1"/>
        <end position="84"/>
    </location>
</feature>
<proteinExistence type="predicted"/>
<sequence length="212" mass="24625">MYLTTKEQQKLRRMRRAADLKEHQAKIRLGLEPPPPPKVKRGNMMRVMGEQAIADPTAVEMLVEGQIQQRHDDHVAANEDRMLTKEEKQAKLTANQEKDAQKDLYITSMGSQMCVRVFVRHAIRHGTYPLYSLGGDAHKQYPRPKQDDTEQVVTVIPKPPKSYAEKKLEDLVKALTLKLEKYEAKENEERLNQTLENHDQQYYQYAEKKLEG</sequence>
<dbReference type="OrthoDB" id="10264544at2759"/>
<dbReference type="GO" id="GO:0000398">
    <property type="term" value="P:mRNA splicing, via spliceosome"/>
    <property type="evidence" value="ECO:0007669"/>
    <property type="project" value="InterPro"/>
</dbReference>
<reference evidence="3 4" key="1">
    <citation type="journal article" date="2014" name="PLoS ONE">
        <title>De novo Genome Assembly of the Fungal Plant Pathogen Pyrenophora semeniperda.</title>
        <authorList>
            <person name="Soliai M.M."/>
            <person name="Meyer S.E."/>
            <person name="Udall J.A."/>
            <person name="Elzinga D.E."/>
            <person name="Hermansen R.A."/>
            <person name="Bodily P.M."/>
            <person name="Hart A.A."/>
            <person name="Coleman C.E."/>
        </authorList>
    </citation>
    <scope>NUCLEOTIDE SEQUENCE [LARGE SCALE GENOMIC DNA]</scope>
    <source>
        <strain evidence="3 4">CCB06</strain>
        <tissue evidence="3">Mycelium</tissue>
    </source>
</reference>
<evidence type="ECO:0000313" key="3">
    <source>
        <dbReference type="EMBL" id="RMZ70971.1"/>
    </source>
</evidence>
<evidence type="ECO:0000313" key="4">
    <source>
        <dbReference type="Proteomes" id="UP000265663"/>
    </source>
</evidence>
<feature type="coiled-coil region" evidence="1">
    <location>
        <begin position="165"/>
        <end position="201"/>
    </location>
</feature>
<keyword evidence="4" id="KW-1185">Reference proteome</keyword>
<dbReference type="Proteomes" id="UP000265663">
    <property type="component" value="Unassembled WGS sequence"/>
</dbReference>
<name>A0A3M7M8Y3_9PLEO</name>
<evidence type="ECO:0000259" key="2">
    <source>
        <dbReference type="Pfam" id="PF08572"/>
    </source>
</evidence>
<dbReference type="InterPro" id="IPR027104">
    <property type="entry name" value="Prp3"/>
</dbReference>